<keyword evidence="1" id="KW-1133">Transmembrane helix</keyword>
<proteinExistence type="predicted"/>
<dbReference type="EMBL" id="CP071090">
    <property type="protein sequence ID" value="QSQ23174.1"/>
    <property type="molecule type" value="Genomic_DNA"/>
</dbReference>
<feature type="transmembrane region" description="Helical" evidence="1">
    <location>
        <begin position="241"/>
        <end position="268"/>
    </location>
</feature>
<dbReference type="GO" id="GO:0008237">
    <property type="term" value="F:metallopeptidase activity"/>
    <property type="evidence" value="ECO:0007669"/>
    <property type="project" value="UniProtKB-KW"/>
</dbReference>
<feature type="transmembrane region" description="Helical" evidence="1">
    <location>
        <begin position="42"/>
        <end position="62"/>
    </location>
</feature>
<dbReference type="Proteomes" id="UP000662747">
    <property type="component" value="Chromosome"/>
</dbReference>
<feature type="domain" description="CAAX prenyl protease 2/Lysostaphin resistance protein A-like" evidence="2">
    <location>
        <begin position="117"/>
        <end position="212"/>
    </location>
</feature>
<gene>
    <name evidence="3" type="ORF">JY651_50230</name>
</gene>
<keyword evidence="3" id="KW-0378">Hydrolase</keyword>
<keyword evidence="1" id="KW-0472">Membrane</keyword>
<organism evidence="3 4">
    <name type="scientific">Pyxidicoccus parkwayensis</name>
    <dbReference type="NCBI Taxonomy" id="2813578"/>
    <lineage>
        <taxon>Bacteria</taxon>
        <taxon>Pseudomonadati</taxon>
        <taxon>Myxococcota</taxon>
        <taxon>Myxococcia</taxon>
        <taxon>Myxococcales</taxon>
        <taxon>Cystobacterineae</taxon>
        <taxon>Myxococcaceae</taxon>
        <taxon>Pyxidicoccus</taxon>
    </lineage>
</organism>
<keyword evidence="4" id="KW-1185">Reference proteome</keyword>
<dbReference type="PANTHER" id="PTHR39430">
    <property type="entry name" value="MEMBRANE-ASSOCIATED PROTEASE-RELATED"/>
    <property type="match status" value="1"/>
</dbReference>
<keyword evidence="3" id="KW-0482">Metalloprotease</keyword>
<dbReference type="Pfam" id="PF02517">
    <property type="entry name" value="Rce1-like"/>
    <property type="match status" value="1"/>
</dbReference>
<accession>A0ABX7NWD3</accession>
<feature type="transmembrane region" description="Helical" evidence="1">
    <location>
        <begin position="83"/>
        <end position="102"/>
    </location>
</feature>
<dbReference type="InterPro" id="IPR003675">
    <property type="entry name" value="Rce1/LyrA-like_dom"/>
</dbReference>
<evidence type="ECO:0000259" key="2">
    <source>
        <dbReference type="Pfam" id="PF02517"/>
    </source>
</evidence>
<feature type="transmembrane region" description="Helical" evidence="1">
    <location>
        <begin position="176"/>
        <end position="194"/>
    </location>
</feature>
<evidence type="ECO:0000256" key="1">
    <source>
        <dbReference type="SAM" id="Phobius"/>
    </source>
</evidence>
<dbReference type="PANTHER" id="PTHR39430:SF1">
    <property type="entry name" value="PROTEASE"/>
    <property type="match status" value="1"/>
</dbReference>
<evidence type="ECO:0000313" key="4">
    <source>
        <dbReference type="Proteomes" id="UP000662747"/>
    </source>
</evidence>
<keyword evidence="1" id="KW-0812">Transmembrane</keyword>
<reference evidence="3 4" key="1">
    <citation type="submission" date="2021-02" db="EMBL/GenBank/DDBJ databases">
        <title>De Novo genome assembly of isolated myxobacteria.</title>
        <authorList>
            <person name="Stevens D.C."/>
        </authorList>
    </citation>
    <scope>NUCLEOTIDE SEQUENCE [LARGE SCALE GENOMIC DNA]</scope>
    <source>
        <strain evidence="4">SCPEA02</strain>
    </source>
</reference>
<keyword evidence="3" id="KW-0645">Protease</keyword>
<protein>
    <submittedName>
        <fullName evidence="3">CPBP family intramembrane metalloprotease</fullName>
    </submittedName>
</protein>
<evidence type="ECO:0000313" key="3">
    <source>
        <dbReference type="EMBL" id="QSQ23174.1"/>
    </source>
</evidence>
<dbReference type="RefSeq" id="WP_206724749.1">
    <property type="nucleotide sequence ID" value="NZ_CP071090.1"/>
</dbReference>
<feature type="transmembrane region" description="Helical" evidence="1">
    <location>
        <begin position="16"/>
        <end position="36"/>
    </location>
</feature>
<feature type="transmembrane region" description="Helical" evidence="1">
    <location>
        <begin position="147"/>
        <end position="170"/>
    </location>
</feature>
<name>A0ABX7NWD3_9BACT</name>
<sequence>MIGIFKNSAGRLRNGWWLLIFYFTLGVLVVPATVYASSSGRSVSLAFQALLVVIATSVCLAFRRERIASVLGTAASWKKHVPLGLASGALIWASAAGTVWLIGAVEWEWGGGNARAVIDGLLDCVAVAVVEELMFRGFPFQRLVDGVGAWAAQVLMGLYFVLTHSAGISAAGNLKVLAMANIFAASLLFGTAYLRTRSLALPISLHFALNFVQGPLLGFGVSGNETQGVWMPVLAKGFEWWTGGAFGLEASIPGTAAIILALATALLWRRRTVAAGPEATRVSSPS</sequence>